<dbReference type="Proteomes" id="UP000789570">
    <property type="component" value="Unassembled WGS sequence"/>
</dbReference>
<proteinExistence type="predicted"/>
<evidence type="ECO:0000313" key="2">
    <source>
        <dbReference type="Proteomes" id="UP000789570"/>
    </source>
</evidence>
<gene>
    <name evidence="1" type="ORF">FCALED_LOCUS1244</name>
</gene>
<evidence type="ECO:0000313" key="1">
    <source>
        <dbReference type="EMBL" id="CAG8451227.1"/>
    </source>
</evidence>
<dbReference type="EMBL" id="CAJVPQ010000151">
    <property type="protein sequence ID" value="CAG8451227.1"/>
    <property type="molecule type" value="Genomic_DNA"/>
</dbReference>
<sequence>MNDDRMLRCPGFYDDVANWIHTDESYYLVFMYHARSKHLFIQQIKDYYALFR</sequence>
<keyword evidence="2" id="KW-1185">Reference proteome</keyword>
<dbReference type="AlphaFoldDB" id="A0A9N8VC89"/>
<name>A0A9N8VC89_9GLOM</name>
<reference evidence="1" key="1">
    <citation type="submission" date="2021-06" db="EMBL/GenBank/DDBJ databases">
        <authorList>
            <person name="Kallberg Y."/>
            <person name="Tangrot J."/>
            <person name="Rosling A."/>
        </authorList>
    </citation>
    <scope>NUCLEOTIDE SEQUENCE</scope>
    <source>
        <strain evidence="1">UK204</strain>
    </source>
</reference>
<protein>
    <submittedName>
        <fullName evidence="1">14446_t:CDS:1</fullName>
    </submittedName>
</protein>
<accession>A0A9N8VC89</accession>
<organism evidence="1 2">
    <name type="scientific">Funneliformis caledonium</name>
    <dbReference type="NCBI Taxonomy" id="1117310"/>
    <lineage>
        <taxon>Eukaryota</taxon>
        <taxon>Fungi</taxon>
        <taxon>Fungi incertae sedis</taxon>
        <taxon>Mucoromycota</taxon>
        <taxon>Glomeromycotina</taxon>
        <taxon>Glomeromycetes</taxon>
        <taxon>Glomerales</taxon>
        <taxon>Glomeraceae</taxon>
        <taxon>Funneliformis</taxon>
    </lineage>
</organism>
<comment type="caution">
    <text evidence="1">The sequence shown here is derived from an EMBL/GenBank/DDBJ whole genome shotgun (WGS) entry which is preliminary data.</text>
</comment>